<sequence length="93" mass="10457">MTEEIGAEASLLFVGIILLISTIFLYIFTGKPRLRFLLILNISLLFWIVSYGMNLATSGPQMTGTWQIISLMGLTMVVLSFIAAFVDYMKKEE</sequence>
<keyword evidence="1" id="KW-1133">Transmembrane helix</keyword>
<dbReference type="GeneID" id="65565713"/>
<gene>
    <name evidence="2" type="ORF">KHC33_11505</name>
</gene>
<evidence type="ECO:0000313" key="3">
    <source>
        <dbReference type="Proteomes" id="UP000680656"/>
    </source>
</evidence>
<feature type="transmembrane region" description="Helical" evidence="1">
    <location>
        <begin position="12"/>
        <end position="29"/>
    </location>
</feature>
<organism evidence="2 3">
    <name type="scientific">Methanospirillum purgamenti</name>
    <dbReference type="NCBI Taxonomy" id="2834276"/>
    <lineage>
        <taxon>Archaea</taxon>
        <taxon>Methanobacteriati</taxon>
        <taxon>Methanobacteriota</taxon>
        <taxon>Stenosarchaea group</taxon>
        <taxon>Methanomicrobia</taxon>
        <taxon>Methanomicrobiales</taxon>
        <taxon>Methanospirillaceae</taxon>
        <taxon>Methanospirillum</taxon>
    </lineage>
</organism>
<proteinExistence type="predicted"/>
<keyword evidence="3" id="KW-1185">Reference proteome</keyword>
<dbReference type="AlphaFoldDB" id="A0A8E7EIW8"/>
<evidence type="ECO:0000313" key="2">
    <source>
        <dbReference type="EMBL" id="QVV87961.1"/>
    </source>
</evidence>
<keyword evidence="1" id="KW-0812">Transmembrane</keyword>
<protein>
    <recommendedName>
        <fullName evidence="4">Histidine kinase N-terminal 7TM region domain-containing protein</fullName>
    </recommendedName>
</protein>
<reference evidence="2 3" key="1">
    <citation type="submission" date="2021-05" db="EMBL/GenBank/DDBJ databases">
        <title>A novel Methanospirillum isolate from a pyrite-forming mixed culture.</title>
        <authorList>
            <person name="Bunk B."/>
            <person name="Sproer C."/>
            <person name="Spring S."/>
            <person name="Pester M."/>
        </authorList>
    </citation>
    <scope>NUCLEOTIDE SEQUENCE [LARGE SCALE GENOMIC DNA]</scope>
    <source>
        <strain evidence="2 3">J.3.6.1-F.2.7.3</strain>
    </source>
</reference>
<evidence type="ECO:0000256" key="1">
    <source>
        <dbReference type="SAM" id="Phobius"/>
    </source>
</evidence>
<feature type="transmembrane region" description="Helical" evidence="1">
    <location>
        <begin position="65"/>
        <end position="86"/>
    </location>
</feature>
<name>A0A8E7EIW8_9EURY</name>
<keyword evidence="1" id="KW-0472">Membrane</keyword>
<dbReference type="KEGG" id="mrtj:KHC33_11505"/>
<accession>A0A8E7EIW8</accession>
<dbReference type="RefSeq" id="WP_214418778.1">
    <property type="nucleotide sequence ID" value="NZ_CP075546.1"/>
</dbReference>
<dbReference type="EMBL" id="CP075546">
    <property type="protein sequence ID" value="QVV87961.1"/>
    <property type="molecule type" value="Genomic_DNA"/>
</dbReference>
<feature type="transmembrane region" description="Helical" evidence="1">
    <location>
        <begin position="36"/>
        <end position="53"/>
    </location>
</feature>
<dbReference type="Proteomes" id="UP000680656">
    <property type="component" value="Chromosome"/>
</dbReference>
<evidence type="ECO:0008006" key="4">
    <source>
        <dbReference type="Google" id="ProtNLM"/>
    </source>
</evidence>